<dbReference type="PANTHER" id="PTHR31566:SF0">
    <property type="entry name" value="CYTOCHROME C BIOGENESIS PROTEIN CCS1, CHLOROPLASTIC"/>
    <property type="match status" value="1"/>
</dbReference>
<reference evidence="8 9" key="1">
    <citation type="submission" date="2021-04" db="EMBL/GenBank/DDBJ databases">
        <title>Metabacillus sp. strain KIGAM252 whole genome sequence.</title>
        <authorList>
            <person name="Seo M.-J."/>
            <person name="Cho E.-S."/>
            <person name="Hwang C.Y."/>
            <person name="Yoon D.J."/>
        </authorList>
    </citation>
    <scope>NUCLEOTIDE SEQUENCE [LARGE SCALE GENOMIC DNA]</scope>
    <source>
        <strain evidence="8 9">KIGAM252</strain>
    </source>
</reference>
<accession>A0ABS5LFT2</accession>
<dbReference type="InterPro" id="IPR023494">
    <property type="entry name" value="Cyt_c_bgen_Ccs1/CcsB/ResB"/>
</dbReference>
<proteinExistence type="predicted"/>
<feature type="domain" description="ResB-like" evidence="7">
    <location>
        <begin position="69"/>
        <end position="431"/>
    </location>
</feature>
<feature type="transmembrane region" description="Helical" evidence="6">
    <location>
        <begin position="471"/>
        <end position="493"/>
    </location>
</feature>
<feature type="transmembrane region" description="Helical" evidence="6">
    <location>
        <begin position="71"/>
        <end position="92"/>
    </location>
</feature>
<evidence type="ECO:0000256" key="5">
    <source>
        <dbReference type="ARBA" id="ARBA00023136"/>
    </source>
</evidence>
<keyword evidence="9" id="KW-1185">Reference proteome</keyword>
<evidence type="ECO:0000256" key="2">
    <source>
        <dbReference type="ARBA" id="ARBA00022692"/>
    </source>
</evidence>
<feature type="domain" description="ResB-like" evidence="7">
    <location>
        <begin position="445"/>
        <end position="525"/>
    </location>
</feature>
<evidence type="ECO:0000256" key="3">
    <source>
        <dbReference type="ARBA" id="ARBA00022748"/>
    </source>
</evidence>
<evidence type="ECO:0000256" key="4">
    <source>
        <dbReference type="ARBA" id="ARBA00022989"/>
    </source>
</evidence>
<dbReference type="EMBL" id="JAGVRK010000001">
    <property type="protein sequence ID" value="MBS2969458.1"/>
    <property type="molecule type" value="Genomic_DNA"/>
</dbReference>
<comment type="caution">
    <text evidence="8">The sequence shown here is derived from an EMBL/GenBank/DDBJ whole genome shotgun (WGS) entry which is preliminary data.</text>
</comment>
<organism evidence="8 9">
    <name type="scientific">Metabacillus flavus</name>
    <dbReference type="NCBI Taxonomy" id="2823519"/>
    <lineage>
        <taxon>Bacteria</taxon>
        <taxon>Bacillati</taxon>
        <taxon>Bacillota</taxon>
        <taxon>Bacilli</taxon>
        <taxon>Bacillales</taxon>
        <taxon>Bacillaceae</taxon>
        <taxon>Metabacillus</taxon>
    </lineage>
</organism>
<feature type="transmembrane region" description="Helical" evidence="6">
    <location>
        <begin position="127"/>
        <end position="146"/>
    </location>
</feature>
<name>A0ABS5LFT2_9BACI</name>
<protein>
    <submittedName>
        <fullName evidence="8">Cytochrome c biogenesis protein ResB</fullName>
    </submittedName>
</protein>
<keyword evidence="4 6" id="KW-1133">Transmembrane helix</keyword>
<evidence type="ECO:0000313" key="8">
    <source>
        <dbReference type="EMBL" id="MBS2969458.1"/>
    </source>
</evidence>
<feature type="transmembrane region" description="Helical" evidence="6">
    <location>
        <begin position="219"/>
        <end position="237"/>
    </location>
</feature>
<dbReference type="Pfam" id="PF05140">
    <property type="entry name" value="ResB"/>
    <property type="match status" value="2"/>
</dbReference>
<evidence type="ECO:0000256" key="1">
    <source>
        <dbReference type="ARBA" id="ARBA00004141"/>
    </source>
</evidence>
<keyword evidence="2 6" id="KW-0812">Transmembrane</keyword>
<dbReference type="InterPro" id="IPR007816">
    <property type="entry name" value="ResB-like_domain"/>
</dbReference>
<keyword evidence="3" id="KW-0201">Cytochrome c-type biogenesis</keyword>
<evidence type="ECO:0000313" key="9">
    <source>
        <dbReference type="Proteomes" id="UP000682403"/>
    </source>
</evidence>
<comment type="subcellular location">
    <subcellularLocation>
        <location evidence="1">Membrane</location>
        <topology evidence="1">Multi-pass membrane protein</topology>
    </subcellularLocation>
</comment>
<gene>
    <name evidence="8" type="ORF">J9317_11855</name>
</gene>
<evidence type="ECO:0000259" key="7">
    <source>
        <dbReference type="Pfam" id="PF05140"/>
    </source>
</evidence>
<dbReference type="RefSeq" id="WP_211558855.1">
    <property type="nucleotide sequence ID" value="NZ_JAGVRK010000001.1"/>
</dbReference>
<keyword evidence="5 6" id="KW-0472">Membrane</keyword>
<evidence type="ECO:0000256" key="6">
    <source>
        <dbReference type="SAM" id="Phobius"/>
    </source>
</evidence>
<dbReference type="PANTHER" id="PTHR31566">
    <property type="entry name" value="CYTOCHROME C BIOGENESIS PROTEIN CCS1, CHLOROPLASTIC"/>
    <property type="match status" value="1"/>
</dbReference>
<sequence>MEELKCECGHINPPGTLLCESCGKQLADYENPVTDSGPLLDMRYDGSARRSQTYRKTWIDKVWNFFSSVKVGVWLIILTLAASAVGTIFTQVEYIPSNVLPEDYYKDEFGVPGEIYYMLGFHNLYGSWWYITLIACLGISLVVASLDRVIPLYRTLNVQGITKNTAFLRRQRLYGERVLDKDNDLQIVKEKLEKKRYRVLTENGNLMAEKGRFSRWGPYVNHVGLIIVLIGAMLRFVPGMYVDENMWLREGQVAAIPGTDGKYFLKNEKFTIETYESGKEKAVFQEAINEAGEGNVAKNFQTDAVLYERVGNALPGEKPELKEVKRDAIKVNHPLQFESFGLYQNSYSTGALKELKFNLLNKDSKETFGPITVDLDEPKSEYDLGKGHKVEVLTYLPDFYMNEEGRPDTKSRAPINPAFVFNMISPEKPDGEVSFVGIQMNLEPNGENKMAMKFAGVKTISQSLLTVKKDLTIWVIALGGLIFMIGVCQGMYWNHRRIWFKRENGMILVAGHTNKNWYTLKKEIEDAVEGTSFPAPWDQKNSEIRSGGVGIGGN</sequence>
<dbReference type="Proteomes" id="UP000682403">
    <property type="component" value="Unassembled WGS sequence"/>
</dbReference>